<dbReference type="Proteomes" id="UP001139150">
    <property type="component" value="Unassembled WGS sequence"/>
</dbReference>
<dbReference type="RefSeq" id="WP_250096487.1">
    <property type="nucleotide sequence ID" value="NZ_JAKRYL010000009.1"/>
</dbReference>
<feature type="domain" description="AB hydrolase-1" evidence="1">
    <location>
        <begin position="38"/>
        <end position="164"/>
    </location>
</feature>
<dbReference type="EMBL" id="JAKRYL010000009">
    <property type="protein sequence ID" value="MCL7747592.1"/>
    <property type="molecule type" value="Genomic_DNA"/>
</dbReference>
<gene>
    <name evidence="2" type="ORF">MF646_10725</name>
</gene>
<name>A0A9X2I419_9BACI</name>
<dbReference type="SUPFAM" id="SSF53474">
    <property type="entry name" value="alpha/beta-Hydrolases"/>
    <property type="match status" value="1"/>
</dbReference>
<reference evidence="2" key="1">
    <citation type="submission" date="2022-02" db="EMBL/GenBank/DDBJ databases">
        <title>Halalkalibacter sp. nov. isolated from Lonar Lake, India.</title>
        <authorList>
            <person name="Joshi A."/>
            <person name="Thite S."/>
            <person name="Lodha T."/>
        </authorList>
    </citation>
    <scope>NUCLEOTIDE SEQUENCE</scope>
    <source>
        <strain evidence="2">MEB205</strain>
    </source>
</reference>
<evidence type="ECO:0000259" key="1">
    <source>
        <dbReference type="Pfam" id="PF00561"/>
    </source>
</evidence>
<evidence type="ECO:0000313" key="3">
    <source>
        <dbReference type="Proteomes" id="UP001139150"/>
    </source>
</evidence>
<comment type="caution">
    <text evidence="2">The sequence shown here is derived from an EMBL/GenBank/DDBJ whole genome shotgun (WGS) entry which is preliminary data.</text>
</comment>
<protein>
    <submittedName>
        <fullName evidence="2">Alpha/beta hydrolase</fullName>
    </submittedName>
</protein>
<accession>A0A9X2I419</accession>
<dbReference type="AlphaFoldDB" id="A0A9X2I419"/>
<proteinExistence type="predicted"/>
<evidence type="ECO:0000313" key="2">
    <source>
        <dbReference type="EMBL" id="MCL7747592.1"/>
    </source>
</evidence>
<dbReference type="Gene3D" id="3.40.50.1820">
    <property type="entry name" value="alpha/beta hydrolase"/>
    <property type="match status" value="1"/>
</dbReference>
<keyword evidence="3" id="KW-1185">Reference proteome</keyword>
<sequence>MPYLKSNEAHFYYEVHGEGTPILFFHPPVMGIETFEYQRALAENYQLIFIDLTDSGRSSKRSEKTSVTDFAEIAYSLVVKLGLDPVIVCGYSNGGSTAQEFALLYPELTRGVIIISGFPEVSSFLLEKEFNLGIWAAKNELLNMFSFVLPKVHFRSKIEQQKMAFFIKRGDAPTLQRIYQQGRDYVSTDRLKQITVPVLLIYGKLDAVSPLYSLTFFKELKDVDVVLVSGVAHQVPTRRPDQCNSIIDSWIKRKQLAQIH</sequence>
<dbReference type="GO" id="GO:0016787">
    <property type="term" value="F:hydrolase activity"/>
    <property type="evidence" value="ECO:0007669"/>
    <property type="project" value="UniProtKB-KW"/>
</dbReference>
<dbReference type="PANTHER" id="PTHR43798">
    <property type="entry name" value="MONOACYLGLYCEROL LIPASE"/>
    <property type="match status" value="1"/>
</dbReference>
<dbReference type="InterPro" id="IPR029058">
    <property type="entry name" value="AB_hydrolase_fold"/>
</dbReference>
<dbReference type="PRINTS" id="PR00111">
    <property type="entry name" value="ABHYDROLASE"/>
</dbReference>
<dbReference type="InterPro" id="IPR050266">
    <property type="entry name" value="AB_hydrolase_sf"/>
</dbReference>
<organism evidence="2 3">
    <name type="scientific">Halalkalibacter alkaliphilus</name>
    <dbReference type="NCBI Taxonomy" id="2917993"/>
    <lineage>
        <taxon>Bacteria</taxon>
        <taxon>Bacillati</taxon>
        <taxon>Bacillota</taxon>
        <taxon>Bacilli</taxon>
        <taxon>Bacillales</taxon>
        <taxon>Bacillaceae</taxon>
        <taxon>Halalkalibacter</taxon>
    </lineage>
</organism>
<dbReference type="Pfam" id="PF00561">
    <property type="entry name" value="Abhydrolase_1"/>
    <property type="match status" value="1"/>
</dbReference>
<dbReference type="InterPro" id="IPR000073">
    <property type="entry name" value="AB_hydrolase_1"/>
</dbReference>
<keyword evidence="2" id="KW-0378">Hydrolase</keyword>